<name>A0ABX0GPN7_9ACTN</name>
<keyword evidence="4 7" id="KW-0521">NADP</keyword>
<dbReference type="InterPro" id="IPR016162">
    <property type="entry name" value="Ald_DH_N"/>
</dbReference>
<dbReference type="NCBIfam" id="NF001221">
    <property type="entry name" value="PRK00197.1"/>
    <property type="match status" value="1"/>
</dbReference>
<organism evidence="10 11">
    <name type="scientific">Motilibacter deserti</name>
    <dbReference type="NCBI Taxonomy" id="2714956"/>
    <lineage>
        <taxon>Bacteria</taxon>
        <taxon>Bacillati</taxon>
        <taxon>Actinomycetota</taxon>
        <taxon>Actinomycetes</taxon>
        <taxon>Motilibacterales</taxon>
        <taxon>Motilibacteraceae</taxon>
        <taxon>Motilibacter</taxon>
    </lineage>
</organism>
<comment type="similarity">
    <text evidence="7">Belongs to the gamma-glutamyl phosphate reductase family.</text>
</comment>
<dbReference type="PANTHER" id="PTHR11063:SF8">
    <property type="entry name" value="DELTA-1-PYRROLINE-5-CARBOXYLATE SYNTHASE"/>
    <property type="match status" value="1"/>
</dbReference>
<dbReference type="InterPro" id="IPR020593">
    <property type="entry name" value="G-glutamylP_reductase_CS"/>
</dbReference>
<comment type="function">
    <text evidence="7">Catalyzes the NADPH-dependent reduction of L-glutamate 5-phosphate into L-glutamate 5-semialdehyde and phosphate. The product spontaneously undergoes cyclization to form 1-pyrroline-5-carboxylate.</text>
</comment>
<feature type="domain" description="Aldehyde dehydrogenase" evidence="9">
    <location>
        <begin position="55"/>
        <end position="343"/>
    </location>
</feature>
<keyword evidence="7" id="KW-0963">Cytoplasm</keyword>
<dbReference type="PANTHER" id="PTHR11063">
    <property type="entry name" value="GLUTAMATE SEMIALDEHYDE DEHYDROGENASE"/>
    <property type="match status" value="1"/>
</dbReference>
<accession>A0ABX0GPN7</accession>
<gene>
    <name evidence="7" type="primary">proA</name>
    <name evidence="10" type="ORF">G9H71_02660</name>
</gene>
<keyword evidence="11" id="KW-1185">Reference proteome</keyword>
<comment type="catalytic activity">
    <reaction evidence="6 7">
        <text>L-glutamate 5-semialdehyde + phosphate + NADP(+) = L-glutamyl 5-phosphate + NADPH + H(+)</text>
        <dbReference type="Rhea" id="RHEA:19541"/>
        <dbReference type="ChEBI" id="CHEBI:15378"/>
        <dbReference type="ChEBI" id="CHEBI:43474"/>
        <dbReference type="ChEBI" id="CHEBI:57783"/>
        <dbReference type="ChEBI" id="CHEBI:58066"/>
        <dbReference type="ChEBI" id="CHEBI:58274"/>
        <dbReference type="ChEBI" id="CHEBI:58349"/>
        <dbReference type="EC" id="1.2.1.41"/>
    </reaction>
</comment>
<evidence type="ECO:0000256" key="7">
    <source>
        <dbReference type="HAMAP-Rule" id="MF_00412"/>
    </source>
</evidence>
<dbReference type="EC" id="1.2.1.41" evidence="7"/>
<dbReference type="InterPro" id="IPR016161">
    <property type="entry name" value="Ald_DH/histidinol_DH"/>
</dbReference>
<keyword evidence="2 7" id="KW-0028">Amino-acid biosynthesis</keyword>
<comment type="pathway">
    <text evidence="1 7">Amino-acid biosynthesis; L-proline biosynthesis; L-glutamate 5-semialdehyde from L-glutamate: step 2/2.</text>
</comment>
<feature type="compositionally biased region" description="Polar residues" evidence="8">
    <location>
        <begin position="43"/>
        <end position="52"/>
    </location>
</feature>
<dbReference type="CDD" id="cd07079">
    <property type="entry name" value="ALDH_F18-19_ProA-GPR"/>
    <property type="match status" value="1"/>
</dbReference>
<comment type="subcellular location">
    <subcellularLocation>
        <location evidence="7">Cytoplasm</location>
    </subcellularLocation>
</comment>
<dbReference type="EMBL" id="JAANNP010000001">
    <property type="protein sequence ID" value="NHC12682.1"/>
    <property type="molecule type" value="Genomic_DNA"/>
</dbReference>
<evidence type="ECO:0000256" key="6">
    <source>
        <dbReference type="ARBA" id="ARBA00049024"/>
    </source>
</evidence>
<dbReference type="GO" id="GO:0004350">
    <property type="term" value="F:glutamate-5-semialdehyde dehydrogenase activity"/>
    <property type="evidence" value="ECO:0007669"/>
    <property type="project" value="UniProtKB-EC"/>
</dbReference>
<dbReference type="Gene3D" id="3.40.605.10">
    <property type="entry name" value="Aldehyde Dehydrogenase, Chain A, domain 1"/>
    <property type="match status" value="1"/>
</dbReference>
<dbReference type="InterPro" id="IPR015590">
    <property type="entry name" value="Aldehyde_DH_dom"/>
</dbReference>
<feature type="compositionally biased region" description="Low complexity" evidence="8">
    <location>
        <begin position="9"/>
        <end position="19"/>
    </location>
</feature>
<evidence type="ECO:0000256" key="3">
    <source>
        <dbReference type="ARBA" id="ARBA00022650"/>
    </source>
</evidence>
<keyword evidence="3 7" id="KW-0641">Proline biosynthesis</keyword>
<sequence length="475" mass="49762">MITTRKAGRAAAGWETAQAEARRRRKARRADAGPPYPEPVSADVSTAGQPDTSTDEREAVLAAARRAKEASVELAPLPRGPKDAALLAMADALLEHADEILAANAEDIARAEGNGTLANMIDRLRLTRERLQGMAQGLRDVAALPDPVGEVVRGFVRPNGLEVRQVRVPMGVVGIIYEARPNVTVDAAGLCLKSGNAALLRGSSSAYSSNTALIAVLQRALVAAGLPGDAVQLVPGESRESVKHLMRARGLVDVLIPRGGAGLIRSVVEESTVPVIETGVGNCHVYVDAEADVDMAVKILLNAKTQRTSVCNSAETLLVHEDVADAFLPVALPALREAGVTLHADEAVAKAAADAGIETVEATEDDWYAEYLSLDLAAKVVGSLDEAVTHIRTYGSGHTEAIVTRSQQAARRFVATVDSAGVAVNASTRFTDGGELGFGAEIGISTQKLHARGPMGLTELTSTKFVMTGEGTVRA</sequence>
<proteinExistence type="inferred from homology"/>
<evidence type="ECO:0000256" key="2">
    <source>
        <dbReference type="ARBA" id="ARBA00022605"/>
    </source>
</evidence>
<evidence type="ECO:0000256" key="5">
    <source>
        <dbReference type="ARBA" id="ARBA00023002"/>
    </source>
</evidence>
<reference evidence="10 11" key="1">
    <citation type="submission" date="2020-03" db="EMBL/GenBank/DDBJ databases">
        <title>Two novel Motilibacter sp.</title>
        <authorList>
            <person name="Liu S."/>
        </authorList>
    </citation>
    <scope>NUCLEOTIDE SEQUENCE [LARGE SCALE GENOMIC DNA]</scope>
    <source>
        <strain evidence="10 11">E257</strain>
    </source>
</reference>
<protein>
    <recommendedName>
        <fullName evidence="7">Gamma-glutamyl phosphate reductase</fullName>
        <shortName evidence="7">GPR</shortName>
        <ecNumber evidence="7">1.2.1.41</ecNumber>
    </recommendedName>
    <alternativeName>
        <fullName evidence="7">Glutamate-5-semialdehyde dehydrogenase</fullName>
    </alternativeName>
    <alternativeName>
        <fullName evidence="7">Glutamyl-gamma-semialdehyde dehydrogenase</fullName>
        <shortName evidence="7">GSA dehydrogenase</shortName>
    </alternativeName>
</protein>
<evidence type="ECO:0000259" key="9">
    <source>
        <dbReference type="Pfam" id="PF00171"/>
    </source>
</evidence>
<evidence type="ECO:0000313" key="11">
    <source>
        <dbReference type="Proteomes" id="UP000800981"/>
    </source>
</evidence>
<dbReference type="InterPro" id="IPR016163">
    <property type="entry name" value="Ald_DH_C"/>
</dbReference>
<evidence type="ECO:0000256" key="1">
    <source>
        <dbReference type="ARBA" id="ARBA00004985"/>
    </source>
</evidence>
<evidence type="ECO:0000256" key="4">
    <source>
        <dbReference type="ARBA" id="ARBA00022857"/>
    </source>
</evidence>
<evidence type="ECO:0000313" key="10">
    <source>
        <dbReference type="EMBL" id="NHC12682.1"/>
    </source>
</evidence>
<dbReference type="SUPFAM" id="SSF53720">
    <property type="entry name" value="ALDH-like"/>
    <property type="match status" value="1"/>
</dbReference>
<dbReference type="InterPro" id="IPR000965">
    <property type="entry name" value="GPR_dom"/>
</dbReference>
<dbReference type="Pfam" id="PF00171">
    <property type="entry name" value="Aldedh"/>
    <property type="match status" value="1"/>
</dbReference>
<comment type="caution">
    <text evidence="10">The sequence shown here is derived from an EMBL/GenBank/DDBJ whole genome shotgun (WGS) entry which is preliminary data.</text>
</comment>
<dbReference type="HAMAP" id="MF_00412">
    <property type="entry name" value="ProA"/>
    <property type="match status" value="1"/>
</dbReference>
<evidence type="ECO:0000256" key="8">
    <source>
        <dbReference type="SAM" id="MobiDB-lite"/>
    </source>
</evidence>
<keyword evidence="5 7" id="KW-0560">Oxidoreductase</keyword>
<dbReference type="Proteomes" id="UP000800981">
    <property type="component" value="Unassembled WGS sequence"/>
</dbReference>
<dbReference type="PROSITE" id="PS01223">
    <property type="entry name" value="PROA"/>
    <property type="match status" value="1"/>
</dbReference>
<feature type="region of interest" description="Disordered" evidence="8">
    <location>
        <begin position="1"/>
        <end position="57"/>
    </location>
</feature>
<dbReference type="NCBIfam" id="TIGR00407">
    <property type="entry name" value="proA"/>
    <property type="match status" value="1"/>
</dbReference>
<dbReference type="Gene3D" id="3.40.309.10">
    <property type="entry name" value="Aldehyde Dehydrogenase, Chain A, domain 2"/>
    <property type="match status" value="1"/>
</dbReference>